<reference evidence="1" key="1">
    <citation type="submission" date="2015-12" db="EMBL/GenBank/DDBJ databases">
        <title>Update maize B73 reference genome by single molecule sequencing technologies.</title>
        <authorList>
            <consortium name="Maize Genome Sequencing Project"/>
            <person name="Ware D."/>
        </authorList>
    </citation>
    <scope>NUCLEOTIDE SEQUENCE [LARGE SCALE GENOMIC DNA]</scope>
    <source>
        <tissue evidence="1">Seedling</tissue>
    </source>
</reference>
<evidence type="ECO:0000313" key="1">
    <source>
        <dbReference type="EMBL" id="ONM32175.1"/>
    </source>
</evidence>
<dbReference type="PaxDb" id="4577-GRMZM2G344311_P01"/>
<dbReference type="AlphaFoldDB" id="A0A1D6MTG1"/>
<proteinExistence type="predicted"/>
<dbReference type="InParanoid" id="A0A1D6MTG1"/>
<sequence length="142" mass="15808">MADKGKSIDEKTASEQYAIGSGLLTWLHNNQLIEIHNPLVEVDLSEHKELPMVSPPRDWKNRRASKWVKASDMNRLTHKARDLSGGYLNSEGAVSRKTTLLSSKKDEGSLGFLLVEKEGMGVTFLQTEIEELVLEPSHPIGV</sequence>
<accession>A0A1D6MTG1</accession>
<dbReference type="EMBL" id="CM007649">
    <property type="protein sequence ID" value="ONM32175.1"/>
    <property type="molecule type" value="Genomic_DNA"/>
</dbReference>
<gene>
    <name evidence="1" type="ORF">ZEAMMB73_Zm00001d040879</name>
</gene>
<name>A0A1D6MTG1_MAIZE</name>
<organism evidence="1">
    <name type="scientific">Zea mays</name>
    <name type="common">Maize</name>
    <dbReference type="NCBI Taxonomy" id="4577"/>
    <lineage>
        <taxon>Eukaryota</taxon>
        <taxon>Viridiplantae</taxon>
        <taxon>Streptophyta</taxon>
        <taxon>Embryophyta</taxon>
        <taxon>Tracheophyta</taxon>
        <taxon>Spermatophyta</taxon>
        <taxon>Magnoliopsida</taxon>
        <taxon>Liliopsida</taxon>
        <taxon>Poales</taxon>
        <taxon>Poaceae</taxon>
        <taxon>PACMAD clade</taxon>
        <taxon>Panicoideae</taxon>
        <taxon>Andropogonodae</taxon>
        <taxon>Andropogoneae</taxon>
        <taxon>Tripsacinae</taxon>
        <taxon>Zea</taxon>
    </lineage>
</organism>
<protein>
    <submittedName>
        <fullName evidence="1">Uncharacterized protein</fullName>
    </submittedName>
</protein>
<dbReference type="STRING" id="4577.A0A1D6MTG1"/>